<protein>
    <submittedName>
        <fullName evidence="7">RNA polymerase, sigma-24 subunit, ECF subfamily</fullName>
    </submittedName>
</protein>
<comment type="similarity">
    <text evidence="1">Belongs to the sigma-70 factor family. ECF subfamily.</text>
</comment>
<dbReference type="InterPro" id="IPR039425">
    <property type="entry name" value="RNA_pol_sigma-70-like"/>
</dbReference>
<dbReference type="GO" id="GO:0003677">
    <property type="term" value="F:DNA binding"/>
    <property type="evidence" value="ECO:0007669"/>
    <property type="project" value="InterPro"/>
</dbReference>
<feature type="domain" description="RNA polymerase sigma-70 region 2" evidence="5">
    <location>
        <begin position="28"/>
        <end position="93"/>
    </location>
</feature>
<dbReference type="Gene3D" id="1.10.1740.10">
    <property type="match status" value="1"/>
</dbReference>
<dbReference type="InterPro" id="IPR013249">
    <property type="entry name" value="RNA_pol_sigma70_r4_t2"/>
</dbReference>
<proteinExistence type="inferred from homology"/>
<keyword evidence="3" id="KW-0731">Sigma factor</keyword>
<accession>A0A0G0QLA7</accession>
<evidence type="ECO:0000256" key="1">
    <source>
        <dbReference type="ARBA" id="ARBA00010641"/>
    </source>
</evidence>
<dbReference type="EMBL" id="LBXZ01000001">
    <property type="protein sequence ID" value="KKR41204.1"/>
    <property type="molecule type" value="Genomic_DNA"/>
</dbReference>
<dbReference type="Pfam" id="PF04542">
    <property type="entry name" value="Sigma70_r2"/>
    <property type="match status" value="1"/>
</dbReference>
<name>A0A0G0QLA7_9BACT</name>
<dbReference type="Gene3D" id="1.10.10.10">
    <property type="entry name" value="Winged helix-like DNA-binding domain superfamily/Winged helix DNA-binding domain"/>
    <property type="match status" value="1"/>
</dbReference>
<dbReference type="SUPFAM" id="SSF88946">
    <property type="entry name" value="Sigma2 domain of RNA polymerase sigma factors"/>
    <property type="match status" value="1"/>
</dbReference>
<dbReference type="InterPro" id="IPR036388">
    <property type="entry name" value="WH-like_DNA-bd_sf"/>
</dbReference>
<dbReference type="SUPFAM" id="SSF88659">
    <property type="entry name" value="Sigma3 and sigma4 domains of RNA polymerase sigma factors"/>
    <property type="match status" value="1"/>
</dbReference>
<evidence type="ECO:0000313" key="8">
    <source>
        <dbReference type="Proteomes" id="UP000034072"/>
    </source>
</evidence>
<dbReference type="CDD" id="cd06171">
    <property type="entry name" value="Sigma70_r4"/>
    <property type="match status" value="1"/>
</dbReference>
<dbReference type="GO" id="GO:0006352">
    <property type="term" value="P:DNA-templated transcription initiation"/>
    <property type="evidence" value="ECO:0007669"/>
    <property type="project" value="InterPro"/>
</dbReference>
<dbReference type="InterPro" id="IPR013325">
    <property type="entry name" value="RNA_pol_sigma_r2"/>
</dbReference>
<keyword evidence="4" id="KW-0804">Transcription</keyword>
<dbReference type="InterPro" id="IPR007627">
    <property type="entry name" value="RNA_pol_sigma70_r2"/>
</dbReference>
<evidence type="ECO:0000259" key="6">
    <source>
        <dbReference type="Pfam" id="PF08281"/>
    </source>
</evidence>
<dbReference type="InterPro" id="IPR013324">
    <property type="entry name" value="RNA_pol_sigma_r3/r4-like"/>
</dbReference>
<feature type="domain" description="RNA polymerase sigma factor 70 region 4 type 2" evidence="6">
    <location>
        <begin position="122"/>
        <end position="170"/>
    </location>
</feature>
<keyword evidence="2" id="KW-0805">Transcription regulation</keyword>
<dbReference type="PANTHER" id="PTHR43133:SF51">
    <property type="entry name" value="RNA POLYMERASE SIGMA FACTOR"/>
    <property type="match status" value="1"/>
</dbReference>
<organism evidence="7 8">
    <name type="scientific">Candidatus Yanofskybacteria bacterium GW2011_GWE2_40_11</name>
    <dbReference type="NCBI Taxonomy" id="1619033"/>
    <lineage>
        <taxon>Bacteria</taxon>
        <taxon>Candidatus Yanofskyibacteriota</taxon>
    </lineage>
</organism>
<comment type="caution">
    <text evidence="7">The sequence shown here is derived from an EMBL/GenBank/DDBJ whole genome shotgun (WGS) entry which is preliminary data.</text>
</comment>
<evidence type="ECO:0000256" key="2">
    <source>
        <dbReference type="ARBA" id="ARBA00023015"/>
    </source>
</evidence>
<dbReference type="GO" id="GO:0016987">
    <property type="term" value="F:sigma factor activity"/>
    <property type="evidence" value="ECO:0007669"/>
    <property type="project" value="UniProtKB-KW"/>
</dbReference>
<dbReference type="PANTHER" id="PTHR43133">
    <property type="entry name" value="RNA POLYMERASE ECF-TYPE SIGMA FACTO"/>
    <property type="match status" value="1"/>
</dbReference>
<evidence type="ECO:0000256" key="4">
    <source>
        <dbReference type="ARBA" id="ARBA00023163"/>
    </source>
</evidence>
<dbReference type="Pfam" id="PF08281">
    <property type="entry name" value="Sigma70_r4_2"/>
    <property type="match status" value="1"/>
</dbReference>
<evidence type="ECO:0000256" key="3">
    <source>
        <dbReference type="ARBA" id="ARBA00023082"/>
    </source>
</evidence>
<gene>
    <name evidence="7" type="ORF">UT75_C0001G0108</name>
</gene>
<evidence type="ECO:0000259" key="5">
    <source>
        <dbReference type="Pfam" id="PF04542"/>
    </source>
</evidence>
<reference evidence="7 8" key="1">
    <citation type="journal article" date="2015" name="Nature">
        <title>rRNA introns, odd ribosomes, and small enigmatic genomes across a large radiation of phyla.</title>
        <authorList>
            <person name="Brown C.T."/>
            <person name="Hug L.A."/>
            <person name="Thomas B.C."/>
            <person name="Sharon I."/>
            <person name="Castelle C.J."/>
            <person name="Singh A."/>
            <person name="Wilkins M.J."/>
            <person name="Williams K.H."/>
            <person name="Banfield J.F."/>
        </authorList>
    </citation>
    <scope>NUCLEOTIDE SEQUENCE [LARGE SCALE GENOMIC DNA]</scope>
</reference>
<dbReference type="InterPro" id="IPR014284">
    <property type="entry name" value="RNA_pol_sigma-70_dom"/>
</dbReference>
<dbReference type="NCBIfam" id="TIGR02937">
    <property type="entry name" value="sigma70-ECF"/>
    <property type="match status" value="1"/>
</dbReference>
<sequence length="180" mass="21232">MVDLKTLSDEKLIEYVRAADQDAYLEVVLRYQDKLLRYANYLAQDQMKSADIVQNAFIKAFVNLQSFNSKMKFSTWIYRIVHNEAMNEIVRYKKEMPMPEEFDFKSDENIEYDLIQKETSDLVRKCLSEMPLIYSEPLSLFFLEDKSYEEISDILRLPVGTVGTRINRAKILMKKICPTI</sequence>
<dbReference type="AlphaFoldDB" id="A0A0G0QLA7"/>
<dbReference type="Proteomes" id="UP000034072">
    <property type="component" value="Unassembled WGS sequence"/>
</dbReference>
<evidence type="ECO:0000313" key="7">
    <source>
        <dbReference type="EMBL" id="KKR41204.1"/>
    </source>
</evidence>